<evidence type="ECO:0000313" key="1">
    <source>
        <dbReference type="EMBL" id="KAL0575605.1"/>
    </source>
</evidence>
<name>A0ABR3FK34_9AGAR</name>
<protein>
    <submittedName>
        <fullName evidence="1">Uncharacterized protein</fullName>
    </submittedName>
</protein>
<accession>A0ABR3FK34</accession>
<reference evidence="1 2" key="1">
    <citation type="submission" date="2024-02" db="EMBL/GenBank/DDBJ databases">
        <title>A draft genome for the cacao thread blight pathogen Marasmius crinis-equi.</title>
        <authorList>
            <person name="Cohen S.P."/>
            <person name="Baruah I.K."/>
            <person name="Amoako-Attah I."/>
            <person name="Bukari Y."/>
            <person name="Meinhardt L.W."/>
            <person name="Bailey B.A."/>
        </authorList>
    </citation>
    <scope>NUCLEOTIDE SEQUENCE [LARGE SCALE GENOMIC DNA]</scope>
    <source>
        <strain evidence="1 2">GH-76</strain>
    </source>
</reference>
<organism evidence="1 2">
    <name type="scientific">Marasmius crinis-equi</name>
    <dbReference type="NCBI Taxonomy" id="585013"/>
    <lineage>
        <taxon>Eukaryota</taxon>
        <taxon>Fungi</taxon>
        <taxon>Dikarya</taxon>
        <taxon>Basidiomycota</taxon>
        <taxon>Agaricomycotina</taxon>
        <taxon>Agaricomycetes</taxon>
        <taxon>Agaricomycetidae</taxon>
        <taxon>Agaricales</taxon>
        <taxon>Marasmiineae</taxon>
        <taxon>Marasmiaceae</taxon>
        <taxon>Marasmius</taxon>
    </lineage>
</organism>
<comment type="caution">
    <text evidence="1">The sequence shown here is derived from an EMBL/GenBank/DDBJ whole genome shotgun (WGS) entry which is preliminary data.</text>
</comment>
<evidence type="ECO:0000313" key="2">
    <source>
        <dbReference type="Proteomes" id="UP001465976"/>
    </source>
</evidence>
<gene>
    <name evidence="1" type="ORF">V5O48_006366</name>
</gene>
<dbReference type="EMBL" id="JBAHYK010000290">
    <property type="protein sequence ID" value="KAL0575605.1"/>
    <property type="molecule type" value="Genomic_DNA"/>
</dbReference>
<proteinExistence type="predicted"/>
<dbReference type="Proteomes" id="UP001465976">
    <property type="component" value="Unassembled WGS sequence"/>
</dbReference>
<keyword evidence="2" id="KW-1185">Reference proteome</keyword>
<sequence length="904" mass="103674">MTTARVHHLRIVQQGVYLSAAHHDYCLPFQFFLRIHLHAMPTQDIMFAYTQERDHYLVDDQLFSTPTGIPPYNFPHLPREDVSRQPSALASSYFDVATPSWITDEMPYIGFVPAINPVYTSWLRPLRFNFQTLPVQRRDDGKFELRPEIQKEWDTLERNFRSLLSAAMLESNLDLPYPFRLWSSPRQYGYTRAHKTEKMARCQALASKEAFLPLLAALSFFAHALVQRKPLQYNKKSVISQLAQTRGISETWSAYFETTLLDAPFIGGYINCSLSGMTRWISLLQSSRMPLCLSWGLASSFIPKLAPSKLSGIRPSEEEIEYLRTHREKYDPHSFVRQLRKQNHEQNREQKPGQTMEEFFERRLKHNQLIEQRESKEDRYRRTQLVEHAQRDLPPREQSKTKVFLWTLQHGMRVREPVASGNYAHEWTSYGPKQRRYDLFHNEWDICTDFDPNDGPQDLDDFSDDRIDTYPDENPSIAPGYTAREYLDRLHRTTIPNPIHNPPHFGLSIKEMSYRKLGFSPGVSHHPKTHKSDMNLARHVFGVSRVPYNAGMSEAEAQDLFKLLDAIKYSKSLKDLPPTCDLLDKGNSIHQPWPFRLTYRDIDGGMWMLCGTEADHVNFTACFEIGVTSATAVLEIARRRIGNKKDIMEALVEQGSSFRTMVAHEMAGGDTTDMLPEPPVHSPVIRNIVRLDNGPSSPSGCRARLGFRSNGHKFTLADFQAYVVTRDEFLSGPRGRAAILAGGLLARLAKNAVYEQDVYNGTNTGIVEARAIGTLLSDTQDKKMVLWDNRLTEEEVNLICGVYEVATGPVLGNGTIQTAEMSWFLKPGAWKNSGLNCGYWSRDAEIWYQDRLQKIQGGSAQLFINAKWKELVKFNKNARKLLDRADELAQEYMTDQFKSDRNGG</sequence>